<name>A0ABN7NLX0_TIMPD</name>
<dbReference type="SUPFAM" id="SSF49599">
    <property type="entry name" value="TRAF domain-like"/>
    <property type="match status" value="1"/>
</dbReference>
<organism evidence="6 7">
    <name type="scientific">Timema podura</name>
    <name type="common">Walking stick</name>
    <dbReference type="NCBI Taxonomy" id="61482"/>
    <lineage>
        <taxon>Eukaryota</taxon>
        <taxon>Metazoa</taxon>
        <taxon>Ecdysozoa</taxon>
        <taxon>Arthropoda</taxon>
        <taxon>Hexapoda</taxon>
        <taxon>Insecta</taxon>
        <taxon>Pterygota</taxon>
        <taxon>Neoptera</taxon>
        <taxon>Polyneoptera</taxon>
        <taxon>Phasmatodea</taxon>
        <taxon>Timematodea</taxon>
        <taxon>Timematoidea</taxon>
        <taxon>Timematidae</taxon>
        <taxon>Timema</taxon>
    </lineage>
</organism>
<dbReference type="Proteomes" id="UP001153148">
    <property type="component" value="Unassembled WGS sequence"/>
</dbReference>
<dbReference type="PANTHER" id="PTHR45877">
    <property type="entry name" value="E3 UBIQUITIN-PROTEIN LIGASE SIAH2"/>
    <property type="match status" value="1"/>
</dbReference>
<evidence type="ECO:0000313" key="6">
    <source>
        <dbReference type="EMBL" id="CAG2055568.1"/>
    </source>
</evidence>
<keyword evidence="7" id="KW-1185">Reference proteome</keyword>
<dbReference type="InterPro" id="IPR013083">
    <property type="entry name" value="Znf_RING/FYVE/PHD"/>
</dbReference>
<dbReference type="Pfam" id="PF21361">
    <property type="entry name" value="Sina_ZnF"/>
    <property type="match status" value="1"/>
</dbReference>
<sequence>MYLCFKSASSSSVGTGTKFTCFSGRIVQGFTIVLEWYIDDWEIGVQILVGVELHFAALPESHNGHSVCGSCKSTLSLCPVCKDKFPAEELFNKLKKPCKNRPFGCKEESLVKDCLILHEGRCRYKFIECKAMSLSKEINRHCCDWVGKYDSIFEHVEKSHKQCAIIGSEDLFIYKGKNGVYPSFYLVKDYDELFWIYSKIDWR</sequence>
<keyword evidence="1" id="KW-0479">Metal-binding</keyword>
<proteinExistence type="predicted"/>
<reference evidence="6" key="1">
    <citation type="submission" date="2021-03" db="EMBL/GenBank/DDBJ databases">
        <authorList>
            <person name="Tran Van P."/>
        </authorList>
    </citation>
    <scope>NUCLEOTIDE SEQUENCE</scope>
</reference>
<evidence type="ECO:0000256" key="4">
    <source>
        <dbReference type="PROSITE-ProRule" id="PRU00455"/>
    </source>
</evidence>
<keyword evidence="2 4" id="KW-0863">Zinc-finger</keyword>
<evidence type="ECO:0000259" key="5">
    <source>
        <dbReference type="PROSITE" id="PS51081"/>
    </source>
</evidence>
<dbReference type="InterPro" id="IPR013010">
    <property type="entry name" value="Znf_SIAH"/>
</dbReference>
<evidence type="ECO:0000313" key="7">
    <source>
        <dbReference type="Proteomes" id="UP001153148"/>
    </source>
</evidence>
<dbReference type="Gene3D" id="3.30.40.10">
    <property type="entry name" value="Zinc/RING finger domain, C3HC4 (zinc finger)"/>
    <property type="match status" value="1"/>
</dbReference>
<evidence type="ECO:0000256" key="3">
    <source>
        <dbReference type="ARBA" id="ARBA00022833"/>
    </source>
</evidence>
<gene>
    <name evidence="6" type="ORF">TPAB3V08_LOCUS2571</name>
</gene>
<dbReference type="PANTHER" id="PTHR45877:SF2">
    <property type="entry name" value="E3 UBIQUITIN-PROTEIN LIGASE SINA-RELATED"/>
    <property type="match status" value="1"/>
</dbReference>
<evidence type="ECO:0000256" key="1">
    <source>
        <dbReference type="ARBA" id="ARBA00022723"/>
    </source>
</evidence>
<dbReference type="EMBL" id="CAJPIN010002640">
    <property type="protein sequence ID" value="CAG2055568.1"/>
    <property type="molecule type" value="Genomic_DNA"/>
</dbReference>
<feature type="domain" description="SIAH-type" evidence="5">
    <location>
        <begin position="93"/>
        <end position="161"/>
    </location>
</feature>
<dbReference type="InterPro" id="IPR004162">
    <property type="entry name" value="SINA-like_animal"/>
</dbReference>
<evidence type="ECO:0000256" key="2">
    <source>
        <dbReference type="ARBA" id="ARBA00022771"/>
    </source>
</evidence>
<feature type="non-terminal residue" evidence="6">
    <location>
        <position position="203"/>
    </location>
</feature>
<comment type="caution">
    <text evidence="6">The sequence shown here is derived from an EMBL/GenBank/DDBJ whole genome shotgun (WGS) entry which is preliminary data.</text>
</comment>
<dbReference type="PROSITE" id="PS51081">
    <property type="entry name" value="ZF_SIAH"/>
    <property type="match status" value="1"/>
</dbReference>
<accession>A0ABN7NLX0</accession>
<protein>
    <recommendedName>
        <fullName evidence="5">SIAH-type domain-containing protein</fullName>
    </recommendedName>
</protein>
<keyword evidence="3" id="KW-0862">Zinc</keyword>